<dbReference type="KEGG" id="tpz:Tph_c22150"/>
<keyword evidence="7" id="KW-0969">Cilium</keyword>
<name>K4LKC5_THEPS</name>
<keyword evidence="7" id="KW-0282">Flagellum</keyword>
<evidence type="ECO:0000313" key="8">
    <source>
        <dbReference type="Proteomes" id="UP000000467"/>
    </source>
</evidence>
<evidence type="ECO:0000256" key="5">
    <source>
        <dbReference type="ARBA" id="ARBA00023186"/>
    </source>
</evidence>
<gene>
    <name evidence="7" type="primary">fliS</name>
    <name evidence="7" type="ordered locus">Tph_c22150</name>
</gene>
<evidence type="ECO:0000256" key="6">
    <source>
        <dbReference type="PIRNR" id="PIRNR039090"/>
    </source>
</evidence>
<evidence type="ECO:0000256" key="3">
    <source>
        <dbReference type="ARBA" id="ARBA00022490"/>
    </source>
</evidence>
<evidence type="ECO:0000256" key="2">
    <source>
        <dbReference type="ARBA" id="ARBA00008787"/>
    </source>
</evidence>
<keyword evidence="7" id="KW-0966">Cell projection</keyword>
<comment type="similarity">
    <text evidence="2 6">Belongs to the FliS family.</text>
</comment>
<reference evidence="7 8" key="1">
    <citation type="journal article" date="2012" name="BMC Genomics">
        <title>Genome-guided analysis of physiological and morphological traits of the fermentative acetate oxidizer Thermacetogenium phaeum.</title>
        <authorList>
            <person name="Oehler D."/>
            <person name="Poehlein A."/>
            <person name="Leimbach A."/>
            <person name="Muller N."/>
            <person name="Daniel R."/>
            <person name="Gottschalk G."/>
            <person name="Schink B."/>
        </authorList>
    </citation>
    <scope>NUCLEOTIDE SEQUENCE [LARGE SCALE GENOMIC DNA]</scope>
    <source>
        <strain evidence="8">ATCC BAA-254 / DSM 26808 / PB</strain>
    </source>
</reference>
<sequence length="130" mass="14827">MYAEGYNNYDQYRQIAVQTAGPGKLLLMLYDGLTVFLKQAVQAVKDGEFGEAHRCLIRAQDIITELMCTLDMKYEVAKNLFRIYDYLKGRLVEANVKKDSSIIEEVLGLVAELKETWEQIIEPSKVSASR</sequence>
<dbReference type="HOGENOM" id="CLU_080373_3_2_9"/>
<dbReference type="PANTHER" id="PTHR34773:SF1">
    <property type="entry name" value="FLAGELLAR SECRETION CHAPERONE FLIS"/>
    <property type="match status" value="1"/>
</dbReference>
<dbReference type="STRING" id="1089553.Tph_c22150"/>
<dbReference type="OrthoDB" id="1524959at2"/>
<dbReference type="Proteomes" id="UP000000467">
    <property type="component" value="Chromosome"/>
</dbReference>
<accession>K4LKC5</accession>
<dbReference type="eggNOG" id="COG1516">
    <property type="taxonomic scope" value="Bacteria"/>
</dbReference>
<dbReference type="SUPFAM" id="SSF101116">
    <property type="entry name" value="Flagellar export chaperone FliS"/>
    <property type="match status" value="1"/>
</dbReference>
<evidence type="ECO:0000256" key="4">
    <source>
        <dbReference type="ARBA" id="ARBA00022795"/>
    </source>
</evidence>
<protein>
    <recommendedName>
        <fullName evidence="6">Flagellar secretion chaperone FliS</fullName>
    </recommendedName>
</protein>
<dbReference type="PANTHER" id="PTHR34773">
    <property type="entry name" value="FLAGELLAR SECRETION CHAPERONE FLIS"/>
    <property type="match status" value="1"/>
</dbReference>
<dbReference type="InterPro" id="IPR036584">
    <property type="entry name" value="FliS_sf"/>
</dbReference>
<keyword evidence="8" id="KW-1185">Reference proteome</keyword>
<dbReference type="GO" id="GO:0005829">
    <property type="term" value="C:cytosol"/>
    <property type="evidence" value="ECO:0007669"/>
    <property type="project" value="UniProtKB-SubCell"/>
</dbReference>
<dbReference type="Pfam" id="PF02561">
    <property type="entry name" value="FliS"/>
    <property type="match status" value="1"/>
</dbReference>
<dbReference type="AlphaFoldDB" id="K4LKC5"/>
<comment type="subcellular location">
    <subcellularLocation>
        <location evidence="1 6">Cytoplasm</location>
        <location evidence="1 6">Cytosol</location>
    </subcellularLocation>
</comment>
<dbReference type="GO" id="GO:0071973">
    <property type="term" value="P:bacterial-type flagellum-dependent cell motility"/>
    <property type="evidence" value="ECO:0007669"/>
    <property type="project" value="TreeGrafter"/>
</dbReference>
<dbReference type="NCBIfam" id="TIGR00208">
    <property type="entry name" value="fliS"/>
    <property type="match status" value="1"/>
</dbReference>
<organism evidence="7 8">
    <name type="scientific">Thermacetogenium phaeum (strain ATCC BAA-254 / DSM 26808 / PB)</name>
    <dbReference type="NCBI Taxonomy" id="1089553"/>
    <lineage>
        <taxon>Bacteria</taxon>
        <taxon>Bacillati</taxon>
        <taxon>Bacillota</taxon>
        <taxon>Clostridia</taxon>
        <taxon>Thermoanaerobacterales</taxon>
        <taxon>Thermoanaerobacteraceae</taxon>
        <taxon>Thermacetogenium</taxon>
    </lineage>
</organism>
<dbReference type="GO" id="GO:0044780">
    <property type="term" value="P:bacterial-type flagellum assembly"/>
    <property type="evidence" value="ECO:0007669"/>
    <property type="project" value="InterPro"/>
</dbReference>
<proteinExistence type="inferred from homology"/>
<dbReference type="Gene3D" id="1.20.120.340">
    <property type="entry name" value="Flagellar protein FliS"/>
    <property type="match status" value="1"/>
</dbReference>
<evidence type="ECO:0000256" key="1">
    <source>
        <dbReference type="ARBA" id="ARBA00004514"/>
    </source>
</evidence>
<keyword evidence="5" id="KW-0143">Chaperone</keyword>
<dbReference type="CDD" id="cd16098">
    <property type="entry name" value="FliS"/>
    <property type="match status" value="1"/>
</dbReference>
<keyword evidence="3 6" id="KW-0963">Cytoplasm</keyword>
<dbReference type="InterPro" id="IPR003713">
    <property type="entry name" value="FliS"/>
</dbReference>
<evidence type="ECO:0000313" key="7">
    <source>
        <dbReference type="EMBL" id="AFV12405.1"/>
    </source>
</evidence>
<dbReference type="PIRSF" id="PIRSF039090">
    <property type="entry name" value="Flis"/>
    <property type="match status" value="1"/>
</dbReference>
<keyword evidence="4 6" id="KW-1005">Bacterial flagellum biogenesis</keyword>
<dbReference type="EMBL" id="CP003732">
    <property type="protein sequence ID" value="AFV12405.1"/>
    <property type="molecule type" value="Genomic_DNA"/>
</dbReference>
<dbReference type="RefSeq" id="WP_015051278.1">
    <property type="nucleotide sequence ID" value="NC_018870.1"/>
</dbReference>